<protein>
    <submittedName>
        <fullName evidence="2">Uncharacterized protein</fullName>
    </submittedName>
</protein>
<feature type="region of interest" description="Disordered" evidence="1">
    <location>
        <begin position="13"/>
        <end position="46"/>
    </location>
</feature>
<evidence type="ECO:0000313" key="2">
    <source>
        <dbReference type="EMBL" id="KAJ4942484.1"/>
    </source>
</evidence>
<name>A0AAD6BI31_9TELE</name>
<comment type="caution">
    <text evidence="2">The sequence shown here is derived from an EMBL/GenBank/DDBJ whole genome shotgun (WGS) entry which is preliminary data.</text>
</comment>
<dbReference type="Proteomes" id="UP001219934">
    <property type="component" value="Unassembled WGS sequence"/>
</dbReference>
<evidence type="ECO:0000313" key="3">
    <source>
        <dbReference type="Proteomes" id="UP001219934"/>
    </source>
</evidence>
<reference evidence="2" key="1">
    <citation type="submission" date="2022-11" db="EMBL/GenBank/DDBJ databases">
        <title>Chromosome-level genome of Pogonophryne albipinna.</title>
        <authorList>
            <person name="Jo E."/>
        </authorList>
    </citation>
    <scope>NUCLEOTIDE SEQUENCE</scope>
    <source>
        <strain evidence="2">SGF0006</strain>
        <tissue evidence="2">Muscle</tissue>
    </source>
</reference>
<feature type="non-terminal residue" evidence="2">
    <location>
        <position position="1"/>
    </location>
</feature>
<organism evidence="2 3">
    <name type="scientific">Pogonophryne albipinna</name>
    <dbReference type="NCBI Taxonomy" id="1090488"/>
    <lineage>
        <taxon>Eukaryota</taxon>
        <taxon>Metazoa</taxon>
        <taxon>Chordata</taxon>
        <taxon>Craniata</taxon>
        <taxon>Vertebrata</taxon>
        <taxon>Euteleostomi</taxon>
        <taxon>Actinopterygii</taxon>
        <taxon>Neopterygii</taxon>
        <taxon>Teleostei</taxon>
        <taxon>Neoteleostei</taxon>
        <taxon>Acanthomorphata</taxon>
        <taxon>Eupercaria</taxon>
        <taxon>Perciformes</taxon>
        <taxon>Notothenioidei</taxon>
        <taxon>Pogonophryne</taxon>
    </lineage>
</organism>
<evidence type="ECO:0000256" key="1">
    <source>
        <dbReference type="SAM" id="MobiDB-lite"/>
    </source>
</evidence>
<feature type="compositionally biased region" description="Basic and acidic residues" evidence="1">
    <location>
        <begin position="17"/>
        <end position="40"/>
    </location>
</feature>
<sequence length="59" mass="7309">MLTMMERQAEVLTWQMERQKRQEHQDEASAQRHERQDERQTSFQNGFLEPRQWLALAHR</sequence>
<keyword evidence="3" id="KW-1185">Reference proteome</keyword>
<gene>
    <name evidence="2" type="ORF">JOQ06_012350</name>
</gene>
<accession>A0AAD6BI31</accession>
<dbReference type="EMBL" id="JAPTMU010000006">
    <property type="protein sequence ID" value="KAJ4942484.1"/>
    <property type="molecule type" value="Genomic_DNA"/>
</dbReference>
<proteinExistence type="predicted"/>
<dbReference type="AlphaFoldDB" id="A0AAD6BI31"/>